<gene>
    <name evidence="3" type="primary">yqaA2</name>
    <name evidence="3" type="ORF">HPF_11615</name>
</gene>
<evidence type="ECO:0000256" key="1">
    <source>
        <dbReference type="SAM" id="Phobius"/>
    </source>
</evidence>
<dbReference type="RefSeq" id="WP_133156672.1">
    <property type="nucleotide sequence ID" value="NZ_CP037867.1"/>
</dbReference>
<name>A0A4P6X1E9_HYDPS</name>
<dbReference type="AlphaFoldDB" id="A0A4P6X1E9"/>
<keyword evidence="1" id="KW-1133">Transmembrane helix</keyword>
<dbReference type="KEGG" id="hpse:HPF_11615"/>
<evidence type="ECO:0000313" key="3">
    <source>
        <dbReference type="EMBL" id="QBM28338.1"/>
    </source>
</evidence>
<dbReference type="PANTHER" id="PTHR42709">
    <property type="entry name" value="ALKALINE PHOSPHATASE LIKE PROTEIN"/>
    <property type="match status" value="1"/>
</dbReference>
<evidence type="ECO:0000259" key="2">
    <source>
        <dbReference type="Pfam" id="PF09335"/>
    </source>
</evidence>
<reference evidence="3 4" key="1">
    <citation type="submission" date="2019-03" db="EMBL/GenBank/DDBJ databases">
        <authorList>
            <person name="Sebastian G."/>
            <person name="Baumann P."/>
            <person name="Ruckert C."/>
            <person name="Kalinowski J."/>
            <person name="Nebel B."/>
            <person name="Takors R."/>
            <person name="Blombach B."/>
        </authorList>
    </citation>
    <scope>NUCLEOTIDE SEQUENCE [LARGE SCALE GENOMIC DNA]</scope>
    <source>
        <strain evidence="3 4">DSM 1084</strain>
    </source>
</reference>
<dbReference type="PANTHER" id="PTHR42709:SF4">
    <property type="entry name" value="INNER MEMBRANE PROTEIN YQAA"/>
    <property type="match status" value="1"/>
</dbReference>
<feature type="domain" description="VTT" evidence="2">
    <location>
        <begin position="30"/>
        <end position="140"/>
    </location>
</feature>
<evidence type="ECO:0000313" key="4">
    <source>
        <dbReference type="Proteomes" id="UP000293912"/>
    </source>
</evidence>
<protein>
    <submittedName>
        <fullName evidence="3">Inner membrane protein YqaA</fullName>
    </submittedName>
</protein>
<dbReference type="InterPro" id="IPR032816">
    <property type="entry name" value="VTT_dom"/>
</dbReference>
<keyword evidence="1" id="KW-0472">Membrane</keyword>
<feature type="transmembrane region" description="Helical" evidence="1">
    <location>
        <begin position="37"/>
        <end position="61"/>
    </location>
</feature>
<feature type="transmembrane region" description="Helical" evidence="1">
    <location>
        <begin position="94"/>
        <end position="115"/>
    </location>
</feature>
<keyword evidence="4" id="KW-1185">Reference proteome</keyword>
<dbReference type="EMBL" id="CP037867">
    <property type="protein sequence ID" value="QBM28338.1"/>
    <property type="molecule type" value="Genomic_DNA"/>
</dbReference>
<dbReference type="InterPro" id="IPR051311">
    <property type="entry name" value="DedA_domain"/>
</dbReference>
<organism evidence="3 4">
    <name type="scientific">Hydrogenophaga pseudoflava</name>
    <name type="common">Pseudomonas carboxydoflava</name>
    <dbReference type="NCBI Taxonomy" id="47421"/>
    <lineage>
        <taxon>Bacteria</taxon>
        <taxon>Pseudomonadati</taxon>
        <taxon>Pseudomonadota</taxon>
        <taxon>Betaproteobacteria</taxon>
        <taxon>Burkholderiales</taxon>
        <taxon>Comamonadaceae</taxon>
        <taxon>Hydrogenophaga</taxon>
    </lineage>
</organism>
<keyword evidence="1" id="KW-0812">Transmembrane</keyword>
<proteinExistence type="predicted"/>
<dbReference type="Pfam" id="PF09335">
    <property type="entry name" value="VTT_dom"/>
    <property type="match status" value="1"/>
</dbReference>
<dbReference type="Proteomes" id="UP000293912">
    <property type="component" value="Chromosome"/>
</dbReference>
<feature type="transmembrane region" description="Helical" evidence="1">
    <location>
        <begin position="121"/>
        <end position="144"/>
    </location>
</feature>
<accession>A0A4P6X1E9</accession>
<sequence>MAELGGYSGLFFSAFVAATLLPTASEAVLVALLLTDAYPVWMLLAVATVGNVLGSVVNWLLGRGIECYRERSWFPVNPESLGRAQHWYQRYGKWTLLLSWMPVVGDPLTVVAGVMREPLGVFLLLVTLAKFGRYLVLTGIVLGLQ</sequence>